<dbReference type="SUPFAM" id="SSF49764">
    <property type="entry name" value="HSP20-like chaperones"/>
    <property type="match status" value="1"/>
</dbReference>
<organism evidence="4 5">
    <name type="scientific">Steroidobacter denitrificans</name>
    <dbReference type="NCBI Taxonomy" id="465721"/>
    <lineage>
        <taxon>Bacteria</taxon>
        <taxon>Pseudomonadati</taxon>
        <taxon>Pseudomonadota</taxon>
        <taxon>Gammaproteobacteria</taxon>
        <taxon>Steroidobacterales</taxon>
        <taxon>Steroidobacteraceae</taxon>
        <taxon>Steroidobacter</taxon>
    </lineage>
</organism>
<evidence type="ECO:0000256" key="1">
    <source>
        <dbReference type="PROSITE-ProRule" id="PRU00285"/>
    </source>
</evidence>
<dbReference type="PROSITE" id="PS01031">
    <property type="entry name" value="SHSP"/>
    <property type="match status" value="1"/>
</dbReference>
<protein>
    <recommendedName>
        <fullName evidence="3">SHSP domain-containing protein</fullName>
    </recommendedName>
</protein>
<reference evidence="4 5" key="1">
    <citation type="submission" date="2015-06" db="EMBL/GenBank/DDBJ databases">
        <title>A Comprehensive Approach to Explore the Metabolic and Phylogenetic Diversity of Bacterial Steroid Degradation in the Environment: Testosterone as an Example.</title>
        <authorList>
            <person name="Yang F.-C."/>
            <person name="Chen Y.-L."/>
            <person name="Yu C.-P."/>
            <person name="Tang S.-L."/>
            <person name="Wang P.-H."/>
            <person name="Ismail W."/>
            <person name="Wang C.-H."/>
            <person name="Yang C.-Y."/>
            <person name="Chiang Y.-R."/>
        </authorList>
    </citation>
    <scope>NUCLEOTIDE SEQUENCE [LARGE SCALE GENOMIC DNA]</scope>
    <source>
        <strain evidence="4 5">DSM 18526</strain>
    </source>
</reference>
<keyword evidence="5" id="KW-1185">Reference proteome</keyword>
<dbReference type="Gene3D" id="2.60.40.790">
    <property type="match status" value="1"/>
</dbReference>
<dbReference type="RefSeq" id="WP_066922196.1">
    <property type="nucleotide sequence ID" value="NZ_CP011971.1"/>
</dbReference>
<name>A0A127FCW9_STEDE</name>
<comment type="similarity">
    <text evidence="1 2">Belongs to the small heat shock protein (HSP20) family.</text>
</comment>
<dbReference type="PATRIC" id="fig|465721.4.peg.3066"/>
<dbReference type="KEGG" id="sdf:ACG33_14330"/>
<accession>A0A127FCW9</accession>
<dbReference type="AlphaFoldDB" id="A0A127FCW9"/>
<dbReference type="Proteomes" id="UP000070250">
    <property type="component" value="Chromosome"/>
</dbReference>
<dbReference type="EMBL" id="CP011971">
    <property type="protein sequence ID" value="AMN48253.1"/>
    <property type="molecule type" value="Genomic_DNA"/>
</dbReference>
<evidence type="ECO:0000259" key="3">
    <source>
        <dbReference type="PROSITE" id="PS01031"/>
    </source>
</evidence>
<dbReference type="InterPro" id="IPR002068">
    <property type="entry name" value="A-crystallin/Hsp20_dom"/>
</dbReference>
<evidence type="ECO:0000313" key="4">
    <source>
        <dbReference type="EMBL" id="AMN48253.1"/>
    </source>
</evidence>
<dbReference type="STRING" id="465721.ACG33_14330"/>
<dbReference type="Pfam" id="PF00011">
    <property type="entry name" value="HSP20"/>
    <property type="match status" value="1"/>
</dbReference>
<dbReference type="InterPro" id="IPR008978">
    <property type="entry name" value="HSP20-like_chaperone"/>
</dbReference>
<proteinExistence type="inferred from homology"/>
<evidence type="ECO:0000313" key="5">
    <source>
        <dbReference type="Proteomes" id="UP000070250"/>
    </source>
</evidence>
<dbReference type="OrthoDB" id="9792695at2"/>
<evidence type="ECO:0000256" key="2">
    <source>
        <dbReference type="RuleBase" id="RU003616"/>
    </source>
</evidence>
<sequence length="134" mass="15308">MAIRNPPSWMWAEACEMIDRAERMQRQFFRFGQAVHAQARWEPPVDIVAYGADMQVTVALPGVAPEHIDVRTDSGLLLIAALRPPPMQRNMTAVHRLEIPYGRFERRIALPAGHYELMEQAYVNGCLVLRLAIR</sequence>
<gene>
    <name evidence="4" type="ORF">ACG33_14330</name>
</gene>
<dbReference type="CDD" id="cd06464">
    <property type="entry name" value="ACD_sHsps-like"/>
    <property type="match status" value="1"/>
</dbReference>
<feature type="domain" description="SHSP" evidence="3">
    <location>
        <begin position="36"/>
        <end position="134"/>
    </location>
</feature>